<evidence type="ECO:0000256" key="1">
    <source>
        <dbReference type="SAM" id="MobiDB-lite"/>
    </source>
</evidence>
<keyword evidence="3" id="KW-1185">Reference proteome</keyword>
<name>A0AAV5BSH3_ELECO</name>
<feature type="compositionally biased region" description="Low complexity" evidence="1">
    <location>
        <begin position="96"/>
        <end position="107"/>
    </location>
</feature>
<dbReference type="AlphaFoldDB" id="A0AAV5BSH3"/>
<comment type="caution">
    <text evidence="2">The sequence shown here is derived from an EMBL/GenBank/DDBJ whole genome shotgun (WGS) entry which is preliminary data.</text>
</comment>
<accession>A0AAV5BSH3</accession>
<feature type="region of interest" description="Disordered" evidence="1">
    <location>
        <begin position="83"/>
        <end position="118"/>
    </location>
</feature>
<dbReference type="EMBL" id="BQKI01000002">
    <property type="protein sequence ID" value="GJM88179.1"/>
    <property type="molecule type" value="Genomic_DNA"/>
</dbReference>
<evidence type="ECO:0000313" key="3">
    <source>
        <dbReference type="Proteomes" id="UP001054889"/>
    </source>
</evidence>
<evidence type="ECO:0000313" key="2">
    <source>
        <dbReference type="EMBL" id="GJM88179.1"/>
    </source>
</evidence>
<proteinExistence type="predicted"/>
<protein>
    <submittedName>
        <fullName evidence="2">Uncharacterized protein</fullName>
    </submittedName>
</protein>
<dbReference type="Proteomes" id="UP001054889">
    <property type="component" value="Unassembled WGS sequence"/>
</dbReference>
<sequence length="118" mass="12857">MATTWQPTHTLPATFSLVSRRLVASSSFPSPAFLVLEDSVSIWFPDNGLSEEHGDHVGLACVARRPEQRPPMDDVVRMIESVPVDQSPVPEEDRGVSVTSSSVDVTTNDGEDGRLSYC</sequence>
<organism evidence="2 3">
    <name type="scientific">Eleusine coracana subsp. coracana</name>
    <dbReference type="NCBI Taxonomy" id="191504"/>
    <lineage>
        <taxon>Eukaryota</taxon>
        <taxon>Viridiplantae</taxon>
        <taxon>Streptophyta</taxon>
        <taxon>Embryophyta</taxon>
        <taxon>Tracheophyta</taxon>
        <taxon>Spermatophyta</taxon>
        <taxon>Magnoliopsida</taxon>
        <taxon>Liliopsida</taxon>
        <taxon>Poales</taxon>
        <taxon>Poaceae</taxon>
        <taxon>PACMAD clade</taxon>
        <taxon>Chloridoideae</taxon>
        <taxon>Cynodonteae</taxon>
        <taxon>Eleusininae</taxon>
        <taxon>Eleusine</taxon>
    </lineage>
</organism>
<reference evidence="2" key="2">
    <citation type="submission" date="2021-12" db="EMBL/GenBank/DDBJ databases">
        <title>Resequencing data analysis of finger millet.</title>
        <authorList>
            <person name="Hatakeyama M."/>
            <person name="Aluri S."/>
            <person name="Balachadran M.T."/>
            <person name="Sivarajan S.R."/>
            <person name="Poveda L."/>
            <person name="Shimizu-Inatsugi R."/>
            <person name="Schlapbach R."/>
            <person name="Sreeman S.M."/>
            <person name="Shimizu K.K."/>
        </authorList>
    </citation>
    <scope>NUCLEOTIDE SEQUENCE</scope>
</reference>
<reference evidence="2" key="1">
    <citation type="journal article" date="2018" name="DNA Res.">
        <title>Multiple hybrid de novo genome assembly of finger millet, an orphan allotetraploid crop.</title>
        <authorList>
            <person name="Hatakeyama M."/>
            <person name="Aluri S."/>
            <person name="Balachadran M.T."/>
            <person name="Sivarajan S.R."/>
            <person name="Patrignani A."/>
            <person name="Gruter S."/>
            <person name="Poveda L."/>
            <person name="Shimizu-Inatsugi R."/>
            <person name="Baeten J."/>
            <person name="Francoijs K.J."/>
            <person name="Nataraja K.N."/>
            <person name="Reddy Y.A.N."/>
            <person name="Phadnis S."/>
            <person name="Ravikumar R.L."/>
            <person name="Schlapbach R."/>
            <person name="Sreeman S.M."/>
            <person name="Shimizu K.K."/>
        </authorList>
    </citation>
    <scope>NUCLEOTIDE SEQUENCE</scope>
</reference>
<gene>
    <name evidence="2" type="primary">ga04209</name>
    <name evidence="2" type="ORF">PR202_ga04209</name>
</gene>